<protein>
    <submittedName>
        <fullName evidence="1">Uncharacterized protein</fullName>
    </submittedName>
</protein>
<evidence type="ECO:0000313" key="1">
    <source>
        <dbReference type="EMBL" id="KIL58688.1"/>
    </source>
</evidence>
<gene>
    <name evidence="1" type="ORF">M378DRAFT_307072</name>
</gene>
<dbReference type="InParanoid" id="A0A0C2WQY0"/>
<proteinExistence type="predicted"/>
<dbReference type="AlphaFoldDB" id="A0A0C2WQY0"/>
<dbReference type="HOGENOM" id="CLU_2290952_0_0_1"/>
<evidence type="ECO:0000313" key="2">
    <source>
        <dbReference type="Proteomes" id="UP000054549"/>
    </source>
</evidence>
<reference evidence="1 2" key="1">
    <citation type="submission" date="2014-04" db="EMBL/GenBank/DDBJ databases">
        <title>Evolutionary Origins and Diversification of the Mycorrhizal Mutualists.</title>
        <authorList>
            <consortium name="DOE Joint Genome Institute"/>
            <consortium name="Mycorrhizal Genomics Consortium"/>
            <person name="Kohler A."/>
            <person name="Kuo A."/>
            <person name="Nagy L.G."/>
            <person name="Floudas D."/>
            <person name="Copeland A."/>
            <person name="Barry K.W."/>
            <person name="Cichocki N."/>
            <person name="Veneault-Fourrey C."/>
            <person name="LaButti K."/>
            <person name="Lindquist E.A."/>
            <person name="Lipzen A."/>
            <person name="Lundell T."/>
            <person name="Morin E."/>
            <person name="Murat C."/>
            <person name="Riley R."/>
            <person name="Ohm R."/>
            <person name="Sun H."/>
            <person name="Tunlid A."/>
            <person name="Henrissat B."/>
            <person name="Grigoriev I.V."/>
            <person name="Hibbett D.S."/>
            <person name="Martin F."/>
        </authorList>
    </citation>
    <scope>NUCLEOTIDE SEQUENCE [LARGE SCALE GENOMIC DNA]</scope>
    <source>
        <strain evidence="1 2">Koide BX008</strain>
    </source>
</reference>
<organism evidence="1 2">
    <name type="scientific">Amanita muscaria (strain Koide BX008)</name>
    <dbReference type="NCBI Taxonomy" id="946122"/>
    <lineage>
        <taxon>Eukaryota</taxon>
        <taxon>Fungi</taxon>
        <taxon>Dikarya</taxon>
        <taxon>Basidiomycota</taxon>
        <taxon>Agaricomycotina</taxon>
        <taxon>Agaricomycetes</taxon>
        <taxon>Agaricomycetidae</taxon>
        <taxon>Agaricales</taxon>
        <taxon>Pluteineae</taxon>
        <taxon>Amanitaceae</taxon>
        <taxon>Amanita</taxon>
    </lineage>
</organism>
<dbReference type="Proteomes" id="UP000054549">
    <property type="component" value="Unassembled WGS sequence"/>
</dbReference>
<name>A0A0C2WQY0_AMAMK</name>
<accession>A0A0C2WQY0</accession>
<keyword evidence="2" id="KW-1185">Reference proteome</keyword>
<sequence length="101" mass="11739">MKTTLKGLDVNQHQSYNPISVSNALQTSRFAELCHHVDVSIHYLWRVAGISRHTSSMKMMKTAFKRPSRSFHTIQFIPSQFPLLTLYLHFVRLSFVITHSH</sequence>
<dbReference type="EMBL" id="KN818331">
    <property type="protein sequence ID" value="KIL58688.1"/>
    <property type="molecule type" value="Genomic_DNA"/>
</dbReference>